<dbReference type="InterPro" id="IPR023885">
    <property type="entry name" value="4Fe4S-binding_SPASM_dom"/>
</dbReference>
<dbReference type="InterPro" id="IPR023867">
    <property type="entry name" value="Sulphatase_maturase_rSAM"/>
</dbReference>
<dbReference type="RefSeq" id="WP_153496476.1">
    <property type="nucleotide sequence ID" value="NZ_CAXYUY010000008.1"/>
</dbReference>
<evidence type="ECO:0000256" key="3">
    <source>
        <dbReference type="ARBA" id="ARBA00022723"/>
    </source>
</evidence>
<evidence type="ECO:0000256" key="1">
    <source>
        <dbReference type="ARBA" id="ARBA00001966"/>
    </source>
</evidence>
<dbReference type="SFLD" id="SFLDG01067">
    <property type="entry name" value="SPASM/twitch_domain_containing"/>
    <property type="match status" value="1"/>
</dbReference>
<evidence type="ECO:0000256" key="5">
    <source>
        <dbReference type="ARBA" id="ARBA00023014"/>
    </source>
</evidence>
<keyword evidence="4" id="KW-0408">Iron</keyword>
<dbReference type="PANTHER" id="PTHR43273">
    <property type="entry name" value="ANAEROBIC SULFATASE-MATURATING ENZYME HOMOLOG ASLB-RELATED"/>
    <property type="match status" value="1"/>
</dbReference>
<dbReference type="PANTHER" id="PTHR43273:SF3">
    <property type="entry name" value="ANAEROBIC SULFATASE-MATURATING ENZYME HOMOLOG ASLB-RELATED"/>
    <property type="match status" value="1"/>
</dbReference>
<accession>A0A7X1ZAR6</accession>
<sequence>MKKLSNYVVTRKYDDGKVMLNTKNNFSIKVTNALLDKISNDEKIACEFEDYLTQNRFYEEENEYTNMMKQIFSEEDELLRLTILTHGDCNFRCLYCYEQFENVLMSQQTMDNIVKFTKEKLKNGNYKILRASWFGGEPLLGYKTILYLSDKFQELAIQYEVEFIADMTTNGYLLDKRKFQVLVEKCNCTTYQITVDGTKESHDQQRVMKNGKGTFERIYNNLLEAKASLLDFVIILRFNISKVNFNQVQGFMDLEGIPFKTDARFYFMYRNVENWGQGQRTEKYSIEMLKSDVGYQFSNEAIEKGYKIYEVLPFLKNSNACYATNPNNYTFDVRGKIMACTVLLYNSMNIFGNVNIDTLDEQKRRKLWIHSIEKIPKDCINCEIVAICKGGYCPKITLYDHATQKRVCQRAKESFEKSLNLFVHQDWVEVTLDV</sequence>
<comment type="similarity">
    <text evidence="6">Belongs to the radical SAM superfamily. Anaerobic sulfatase-maturating enzyme family.</text>
</comment>
<dbReference type="SUPFAM" id="SSF102114">
    <property type="entry name" value="Radical SAM enzymes"/>
    <property type="match status" value="1"/>
</dbReference>
<comment type="caution">
    <text evidence="8">The sequence shown here is derived from an EMBL/GenBank/DDBJ whole genome shotgun (WGS) entry which is preliminary data.</text>
</comment>
<dbReference type="OrthoDB" id="9808591at2"/>
<keyword evidence="9" id="KW-1185">Reference proteome</keyword>
<evidence type="ECO:0000256" key="4">
    <source>
        <dbReference type="ARBA" id="ARBA00023004"/>
    </source>
</evidence>
<dbReference type="SFLD" id="SFLDS00029">
    <property type="entry name" value="Radical_SAM"/>
    <property type="match status" value="1"/>
</dbReference>
<dbReference type="EMBL" id="WITJ01000009">
    <property type="protein sequence ID" value="MQW39812.1"/>
    <property type="molecule type" value="Genomic_DNA"/>
</dbReference>
<dbReference type="CDD" id="cd01335">
    <property type="entry name" value="Radical_SAM"/>
    <property type="match status" value="1"/>
</dbReference>
<dbReference type="Pfam" id="PF04055">
    <property type="entry name" value="Radical_SAM"/>
    <property type="match status" value="1"/>
</dbReference>
<name>A0A7X1ZAR6_9LACT</name>
<reference evidence="8 9" key="1">
    <citation type="submission" date="2019-10" db="EMBL/GenBank/DDBJ databases">
        <authorList>
            <person name="Dong K."/>
        </authorList>
    </citation>
    <scope>NUCLEOTIDE SEQUENCE [LARGE SCALE GENOMIC DNA]</scope>
    <source>
        <strain evidence="8 9">DSM 28960</strain>
    </source>
</reference>
<protein>
    <submittedName>
        <fullName evidence="8">Radical SAM protein</fullName>
    </submittedName>
</protein>
<evidence type="ECO:0000313" key="9">
    <source>
        <dbReference type="Proteomes" id="UP000439550"/>
    </source>
</evidence>
<evidence type="ECO:0000256" key="2">
    <source>
        <dbReference type="ARBA" id="ARBA00022691"/>
    </source>
</evidence>
<organism evidence="8 9">
    <name type="scientific">Lactococcus hircilactis</name>
    <dbReference type="NCBI Taxonomy" id="1494462"/>
    <lineage>
        <taxon>Bacteria</taxon>
        <taxon>Bacillati</taxon>
        <taxon>Bacillota</taxon>
        <taxon>Bacilli</taxon>
        <taxon>Lactobacillales</taxon>
        <taxon>Streptococcaceae</taxon>
        <taxon>Lactococcus</taxon>
    </lineage>
</organism>
<dbReference type="NCBIfam" id="TIGR04085">
    <property type="entry name" value="rSAM_more_4Fe4S"/>
    <property type="match status" value="1"/>
</dbReference>
<evidence type="ECO:0000259" key="7">
    <source>
        <dbReference type="Pfam" id="PF04055"/>
    </source>
</evidence>
<keyword evidence="2" id="KW-0949">S-adenosyl-L-methionine</keyword>
<evidence type="ECO:0000313" key="8">
    <source>
        <dbReference type="EMBL" id="MQW39812.1"/>
    </source>
</evidence>
<keyword evidence="3" id="KW-0479">Metal-binding</keyword>
<dbReference type="UniPathway" id="UPA00782"/>
<proteinExistence type="inferred from homology"/>
<dbReference type="InterPro" id="IPR007197">
    <property type="entry name" value="rSAM"/>
</dbReference>
<comment type="cofactor">
    <cofactor evidence="1">
        <name>[4Fe-4S] cluster</name>
        <dbReference type="ChEBI" id="CHEBI:49883"/>
    </cofactor>
</comment>
<dbReference type="AlphaFoldDB" id="A0A7X1ZAR6"/>
<feature type="domain" description="Radical SAM core" evidence="7">
    <location>
        <begin position="87"/>
        <end position="252"/>
    </location>
</feature>
<dbReference type="Gene3D" id="3.20.20.70">
    <property type="entry name" value="Aldolase class I"/>
    <property type="match status" value="1"/>
</dbReference>
<evidence type="ECO:0000256" key="6">
    <source>
        <dbReference type="ARBA" id="ARBA00023601"/>
    </source>
</evidence>
<dbReference type="GO" id="GO:0051536">
    <property type="term" value="F:iron-sulfur cluster binding"/>
    <property type="evidence" value="ECO:0007669"/>
    <property type="project" value="UniProtKB-KW"/>
</dbReference>
<dbReference type="GO" id="GO:0016491">
    <property type="term" value="F:oxidoreductase activity"/>
    <property type="evidence" value="ECO:0007669"/>
    <property type="project" value="InterPro"/>
</dbReference>
<dbReference type="GO" id="GO:0046872">
    <property type="term" value="F:metal ion binding"/>
    <property type="evidence" value="ECO:0007669"/>
    <property type="project" value="UniProtKB-KW"/>
</dbReference>
<dbReference type="InterPro" id="IPR058240">
    <property type="entry name" value="rSAM_sf"/>
</dbReference>
<dbReference type="InterPro" id="IPR013785">
    <property type="entry name" value="Aldolase_TIM"/>
</dbReference>
<keyword evidence="5" id="KW-0411">Iron-sulfur</keyword>
<dbReference type="Proteomes" id="UP000439550">
    <property type="component" value="Unassembled WGS sequence"/>
</dbReference>
<gene>
    <name evidence="8" type="ORF">GHI93_07730</name>
</gene>